<evidence type="ECO:0000313" key="2">
    <source>
        <dbReference type="EMBL" id="TPX14882.1"/>
    </source>
</evidence>
<evidence type="ECO:0000313" key="3">
    <source>
        <dbReference type="Proteomes" id="UP000319257"/>
    </source>
</evidence>
<comment type="caution">
    <text evidence="2">The sequence shown here is derived from an EMBL/GenBank/DDBJ whole genome shotgun (WGS) entry which is preliminary data.</text>
</comment>
<feature type="compositionally biased region" description="Pro residues" evidence="1">
    <location>
        <begin position="93"/>
        <end position="115"/>
    </location>
</feature>
<keyword evidence="3" id="KW-1185">Reference proteome</keyword>
<organism evidence="2 3">
    <name type="scientific">Thyridium curvatum</name>
    <dbReference type="NCBI Taxonomy" id="1093900"/>
    <lineage>
        <taxon>Eukaryota</taxon>
        <taxon>Fungi</taxon>
        <taxon>Dikarya</taxon>
        <taxon>Ascomycota</taxon>
        <taxon>Pezizomycotina</taxon>
        <taxon>Sordariomycetes</taxon>
        <taxon>Sordariomycetidae</taxon>
        <taxon>Thyridiales</taxon>
        <taxon>Thyridiaceae</taxon>
        <taxon>Thyridium</taxon>
    </lineage>
</organism>
<feature type="compositionally biased region" description="Basic residues" evidence="1">
    <location>
        <begin position="124"/>
        <end position="133"/>
    </location>
</feature>
<gene>
    <name evidence="2" type="ORF">E0L32_004991</name>
</gene>
<sequence>MSSGPGPGFFKYRCIYMYLYECPNWSWVNRQPCSTCMGLGRFGEEFGLEPPGYKKHEKKPQEKTQAIQPPPLTRRRRRQPYPKRPAGSQALKPAPPPASAPPSSAPPSSAPPSSAPPLALRPFPRARLRVGAE</sequence>
<evidence type="ECO:0000256" key="1">
    <source>
        <dbReference type="SAM" id="MobiDB-lite"/>
    </source>
</evidence>
<dbReference type="RefSeq" id="XP_030996593.1">
    <property type="nucleotide sequence ID" value="XM_031139464.1"/>
</dbReference>
<feature type="region of interest" description="Disordered" evidence="1">
    <location>
        <begin position="47"/>
        <end position="133"/>
    </location>
</feature>
<name>A0A507AY35_9PEZI</name>
<dbReference type="AlphaFoldDB" id="A0A507AY35"/>
<dbReference type="GeneID" id="41972438"/>
<accession>A0A507AY35</accession>
<dbReference type="EMBL" id="SKBQ01000025">
    <property type="protein sequence ID" value="TPX14882.1"/>
    <property type="molecule type" value="Genomic_DNA"/>
</dbReference>
<protein>
    <submittedName>
        <fullName evidence="2">Uncharacterized protein</fullName>
    </submittedName>
</protein>
<proteinExistence type="predicted"/>
<dbReference type="Proteomes" id="UP000319257">
    <property type="component" value="Unassembled WGS sequence"/>
</dbReference>
<dbReference type="InParanoid" id="A0A507AY35"/>
<reference evidence="2 3" key="1">
    <citation type="submission" date="2019-06" db="EMBL/GenBank/DDBJ databases">
        <title>Draft genome sequence of the filamentous fungus Phialemoniopsis curvata isolated from diesel fuel.</title>
        <authorList>
            <person name="Varaljay V.A."/>
            <person name="Lyon W.J."/>
            <person name="Crouch A.L."/>
            <person name="Drake C.E."/>
            <person name="Hollomon J.M."/>
            <person name="Nadeau L.J."/>
            <person name="Nunn H.S."/>
            <person name="Stevenson B.S."/>
            <person name="Bojanowski C.L."/>
            <person name="Crookes-Goodson W.J."/>
        </authorList>
    </citation>
    <scope>NUCLEOTIDE SEQUENCE [LARGE SCALE GENOMIC DNA]</scope>
    <source>
        <strain evidence="2 3">D216</strain>
    </source>
</reference>